<organism evidence="1 2">
    <name type="scientific">Labeo rohita</name>
    <name type="common">Indian major carp</name>
    <name type="synonym">Cyprinus rohita</name>
    <dbReference type="NCBI Taxonomy" id="84645"/>
    <lineage>
        <taxon>Eukaryota</taxon>
        <taxon>Metazoa</taxon>
        <taxon>Chordata</taxon>
        <taxon>Craniata</taxon>
        <taxon>Vertebrata</taxon>
        <taxon>Euteleostomi</taxon>
        <taxon>Actinopterygii</taxon>
        <taxon>Neopterygii</taxon>
        <taxon>Teleostei</taxon>
        <taxon>Ostariophysi</taxon>
        <taxon>Cypriniformes</taxon>
        <taxon>Cyprinidae</taxon>
        <taxon>Labeoninae</taxon>
        <taxon>Labeonini</taxon>
        <taxon>Labeo</taxon>
    </lineage>
</organism>
<proteinExistence type="predicted"/>
<comment type="caution">
    <text evidence="1">The sequence shown here is derived from an EMBL/GenBank/DDBJ whole genome shotgun (WGS) entry which is preliminary data.</text>
</comment>
<dbReference type="EMBL" id="QBIY01009460">
    <property type="protein sequence ID" value="RXN36052.1"/>
    <property type="molecule type" value="Genomic_DNA"/>
</dbReference>
<sequence>MRNRSCRHQMRRVQASLLTMLPTAETERILVHLFKSLRDLCQTRAYSNLAFAEKLLGRALSPEWYFSMESWKDVATSVEVFWPDGRSVARPLEPSDMNKVMEIYYPENEEEPTQVVEIECGPGFEVNENGRCTVSHRRHVHSDVFTIIS</sequence>
<evidence type="ECO:0000313" key="1">
    <source>
        <dbReference type="EMBL" id="RXN36052.1"/>
    </source>
</evidence>
<accession>A0A498NV60</accession>
<reference evidence="1 2" key="1">
    <citation type="submission" date="2018-03" db="EMBL/GenBank/DDBJ databases">
        <title>Draft genome sequence of Rohu Carp (Labeo rohita).</title>
        <authorList>
            <person name="Das P."/>
            <person name="Kushwaha B."/>
            <person name="Joshi C.G."/>
            <person name="Kumar D."/>
            <person name="Nagpure N.S."/>
            <person name="Sahoo L."/>
            <person name="Das S.P."/>
            <person name="Bit A."/>
            <person name="Patnaik S."/>
            <person name="Meher P.K."/>
            <person name="Jayasankar P."/>
            <person name="Koringa P.G."/>
            <person name="Patel N.V."/>
            <person name="Hinsu A.T."/>
            <person name="Kumar R."/>
            <person name="Pandey M."/>
            <person name="Agarwal S."/>
            <person name="Srivastava S."/>
            <person name="Singh M."/>
            <person name="Iquebal M.A."/>
            <person name="Jaiswal S."/>
            <person name="Angadi U.B."/>
            <person name="Kumar N."/>
            <person name="Raza M."/>
            <person name="Shah T.M."/>
            <person name="Rai A."/>
            <person name="Jena J.K."/>
        </authorList>
    </citation>
    <scope>NUCLEOTIDE SEQUENCE [LARGE SCALE GENOMIC DNA]</scope>
    <source>
        <strain evidence="1">DASCIFA01</strain>
        <tissue evidence="1">Testis</tissue>
    </source>
</reference>
<dbReference type="Proteomes" id="UP000290572">
    <property type="component" value="Unassembled WGS sequence"/>
</dbReference>
<evidence type="ECO:0000313" key="2">
    <source>
        <dbReference type="Proteomes" id="UP000290572"/>
    </source>
</evidence>
<protein>
    <submittedName>
        <fullName evidence="1">Cartilage acidic 1-like protein</fullName>
    </submittedName>
</protein>
<keyword evidence="2" id="KW-1185">Reference proteome</keyword>
<name>A0A498NV60_LABRO</name>
<gene>
    <name evidence="1" type="ORF">ROHU_003294</name>
</gene>
<dbReference type="AlphaFoldDB" id="A0A498NV60"/>